<dbReference type="PROSITE" id="PS50231">
    <property type="entry name" value="RICIN_B_LECTIN"/>
    <property type="match status" value="1"/>
</dbReference>
<keyword evidence="1" id="KW-0732">Signal</keyword>
<reference evidence="3 4" key="1">
    <citation type="submission" date="2024-09" db="EMBL/GenBank/DDBJ databases">
        <authorList>
            <person name="Sun Q."/>
            <person name="Mori K."/>
        </authorList>
    </citation>
    <scope>NUCLEOTIDE SEQUENCE [LARGE SCALE GENOMIC DNA]</scope>
    <source>
        <strain evidence="3 4">JCM 13519</strain>
    </source>
</reference>
<proteinExistence type="predicted"/>
<dbReference type="InterPro" id="IPR035992">
    <property type="entry name" value="Ricin_B-like_lectins"/>
</dbReference>
<dbReference type="Proteomes" id="UP001589536">
    <property type="component" value="Unassembled WGS sequence"/>
</dbReference>
<dbReference type="Pfam" id="PF14200">
    <property type="entry name" value="RicinB_lectin_2"/>
    <property type="match status" value="1"/>
</dbReference>
<dbReference type="Gene3D" id="2.80.10.50">
    <property type="match status" value="3"/>
</dbReference>
<dbReference type="EMBL" id="JBHMBH010000033">
    <property type="protein sequence ID" value="MFB9715554.1"/>
    <property type="molecule type" value="Genomic_DNA"/>
</dbReference>
<evidence type="ECO:0000313" key="4">
    <source>
        <dbReference type="Proteomes" id="UP001589536"/>
    </source>
</evidence>
<dbReference type="InterPro" id="IPR000772">
    <property type="entry name" value="Ricin_B_lectin"/>
</dbReference>
<dbReference type="SMART" id="SM00458">
    <property type="entry name" value="RICIN"/>
    <property type="match status" value="1"/>
</dbReference>
<dbReference type="CDD" id="cd00161">
    <property type="entry name" value="beta-trefoil_Ricin-like"/>
    <property type="match status" value="1"/>
</dbReference>
<gene>
    <name evidence="3" type="ORF">ACFFPI_15740</name>
</gene>
<dbReference type="Pfam" id="PF00652">
    <property type="entry name" value="Ricin_B_lectin"/>
    <property type="match status" value="1"/>
</dbReference>
<evidence type="ECO:0000313" key="3">
    <source>
        <dbReference type="EMBL" id="MFB9715554.1"/>
    </source>
</evidence>
<evidence type="ECO:0000256" key="1">
    <source>
        <dbReference type="SAM" id="SignalP"/>
    </source>
</evidence>
<dbReference type="SUPFAM" id="SSF50370">
    <property type="entry name" value="Ricin B-like lectins"/>
    <property type="match status" value="2"/>
</dbReference>
<name>A0ABV5UTJ8_9MICC</name>
<feature type="signal peptide" evidence="1">
    <location>
        <begin position="1"/>
        <end position="28"/>
    </location>
</feature>
<dbReference type="RefSeq" id="WP_345051592.1">
    <property type="nucleotide sequence ID" value="NZ_BAABED010000001.1"/>
</dbReference>
<sequence>MALRKSFMVAVVPLAVAALAGIAAPSGAAVPQAVPAGTTFNVSVGAPAAGPSATDTPAFPFIDKDGTYYHQQSIAQYGATEQRHWDFYTGTTMDDATKSTALSGYVNPSNSQDTNKDTTWRCNNSPTGLTASSDPSGTYSQKNFCDLAGVWIDPDTGDWYGLVHNEFTGSPFGDGVHYDAIDRAVSKDQGKTWSIADHVITSPFSTTRNDASAFPNQTYYYGDGDQRLLVDHASGYFYVYYGSRVINKTGGWDSFQSHVARAPISSKMSPNSWQKWYNGAWTEPGAGGKESSLVPVTGAGQTGYASAATEYNPANTGTTQQQITAGTLQPTSPLYVMDVAYNAYLGLYIGQPQAVDQSGNAPQQYYATDDLTKQQWTLIGDTGAYHTKSWYRWFLDSANKTSNQIIGKDFRSYCYFCNLDAQPQRGSEYVPVTITSSAAPAAPVDVTKLYTITNGDGRLLAQTTGGSATTSLASGTTGQTSWQFGAVGDGSYTITNNASGSRLGVGTSSTSNRAWGTKPTVTAAATGAGAVGQQWWVIKGTSATDNAPTGTVKLVNRYSGLELDLSSTSTRLAETTALRTWTDTSGNTVGGGRTAAEQALSLTVVGTSSSTDLTGTRTLKTGSNNLDVPNHSTVAGTQLATWSTTGGNNQAFTFTRQSDGTYEIKGVESGLCLDVDGNSSAAGAKIIQWTCTGGTNQRWTLTKVSTGSYTVASAQSGLLLTAASSTVGALITQQTSTGSPLQQWAIG</sequence>
<feature type="domain" description="Ricin B lectin" evidence="2">
    <location>
        <begin position="615"/>
        <end position="747"/>
    </location>
</feature>
<comment type="caution">
    <text evidence="3">The sequence shown here is derived from an EMBL/GenBank/DDBJ whole genome shotgun (WGS) entry which is preliminary data.</text>
</comment>
<organism evidence="3 4">
    <name type="scientific">Arthrobacter methylotrophus</name>
    <dbReference type="NCBI Taxonomy" id="121291"/>
    <lineage>
        <taxon>Bacteria</taxon>
        <taxon>Bacillati</taxon>
        <taxon>Actinomycetota</taxon>
        <taxon>Actinomycetes</taxon>
        <taxon>Micrococcales</taxon>
        <taxon>Micrococcaceae</taxon>
        <taxon>Arthrobacter</taxon>
    </lineage>
</organism>
<accession>A0ABV5UTJ8</accession>
<feature type="chain" id="PRO_5046751372" evidence="1">
    <location>
        <begin position="29"/>
        <end position="747"/>
    </location>
</feature>
<evidence type="ECO:0000259" key="2">
    <source>
        <dbReference type="SMART" id="SM00458"/>
    </source>
</evidence>
<protein>
    <submittedName>
        <fullName evidence="3">RICIN domain-containing protein</fullName>
    </submittedName>
</protein>
<keyword evidence="4" id="KW-1185">Reference proteome</keyword>